<sequence length="454" mass="49850">MQLGFTDERTLQLGSTTDAGAGLANARTAGASVWRFQLSWREVAPTQPPNLATARDPGWEGYRWTRTDEHVRRLASAGLQPLPFVFGAPAWAEGSGRPEASRTVPVGVWKPNAAAYGAFATAVARRYSGTYPDPTRPGTTLPAIKTWQAWNEPNLSVDISPQWVRKNGRWTPESPRIYRALLNAFYAGVKSVNPKATVVTAGTGPYGDLNEGDPRMMPVRFWRELLCVSTTGKVPKAKKCPKVSFDAIAHHPYPIGPPRRTARNADDAVVPDVKKITRLLPAATRRGTIRPAGAKPLWITEISWDSRPDPDGVSLEQQATYLQGALYVLYQQGADVVTWFNLRDQAPTPSYAATYQSGVFLRGSTPAEDVAKPSYTAFRFPFTAYRTRGVARLWGMAPAGGGVTIQARQGDRWVTAARLRAAGNRIFTGRLRVGQGVSLRAVWNNDTSLVWRTF</sequence>
<dbReference type="EMBL" id="CP088295">
    <property type="protein sequence ID" value="UUY02905.1"/>
    <property type="molecule type" value="Genomic_DNA"/>
</dbReference>
<name>A0ABY5PEH4_9ACTN</name>
<dbReference type="Proteomes" id="UP001058860">
    <property type="component" value="Chromosome"/>
</dbReference>
<dbReference type="InterPro" id="IPR017853">
    <property type="entry name" value="GH"/>
</dbReference>
<dbReference type="PANTHER" id="PTHR12631:SF10">
    <property type="entry name" value="BETA-XYLOSIDASE-LIKE PROTEIN-RELATED"/>
    <property type="match status" value="1"/>
</dbReference>
<evidence type="ECO:0000313" key="1">
    <source>
        <dbReference type="EMBL" id="UUY02905.1"/>
    </source>
</evidence>
<protein>
    <submittedName>
        <fullName evidence="1">Uncharacterized protein</fullName>
    </submittedName>
</protein>
<dbReference type="SUPFAM" id="SSF51445">
    <property type="entry name" value="(Trans)glycosidases"/>
    <property type="match status" value="1"/>
</dbReference>
<dbReference type="InterPro" id="IPR051923">
    <property type="entry name" value="Glycosyl_Hydrolase_39"/>
</dbReference>
<evidence type="ECO:0000313" key="2">
    <source>
        <dbReference type="Proteomes" id="UP001058860"/>
    </source>
</evidence>
<keyword evidence="2" id="KW-1185">Reference proteome</keyword>
<proteinExistence type="predicted"/>
<accession>A0ABY5PEH4</accession>
<dbReference type="PANTHER" id="PTHR12631">
    <property type="entry name" value="ALPHA-L-IDURONIDASE"/>
    <property type="match status" value="1"/>
</dbReference>
<organism evidence="1 2">
    <name type="scientific">Svornostia abyssi</name>
    <dbReference type="NCBI Taxonomy" id="2898438"/>
    <lineage>
        <taxon>Bacteria</taxon>
        <taxon>Bacillati</taxon>
        <taxon>Actinomycetota</taxon>
        <taxon>Thermoleophilia</taxon>
        <taxon>Solirubrobacterales</taxon>
        <taxon>Baekduiaceae</taxon>
        <taxon>Svornostia</taxon>
    </lineage>
</organism>
<gene>
    <name evidence="1" type="ORF">LRS13_19795</name>
</gene>
<dbReference type="Gene3D" id="3.20.20.80">
    <property type="entry name" value="Glycosidases"/>
    <property type="match status" value="1"/>
</dbReference>
<reference evidence="2" key="1">
    <citation type="submission" date="2021-11" db="EMBL/GenBank/DDBJ databases">
        <title>Cultivation dependent microbiological survey of springs from the worlds oldest radium mine currently devoted to the extraction of radon-saturated water.</title>
        <authorList>
            <person name="Kapinusova G."/>
            <person name="Smrhova T."/>
            <person name="Strejcek M."/>
            <person name="Suman J."/>
            <person name="Jani K."/>
            <person name="Pajer P."/>
            <person name="Uhlik O."/>
        </authorList>
    </citation>
    <scope>NUCLEOTIDE SEQUENCE [LARGE SCALE GENOMIC DNA]</scope>
    <source>
        <strain evidence="2">J379</strain>
    </source>
</reference>
<dbReference type="RefSeq" id="WP_353863427.1">
    <property type="nucleotide sequence ID" value="NZ_CP088295.1"/>
</dbReference>